<dbReference type="AlphaFoldDB" id="A0AA97NVL6"/>
<proteinExistence type="predicted"/>
<protein>
    <submittedName>
        <fullName evidence="1">Uncharacterized protein</fullName>
    </submittedName>
</protein>
<evidence type="ECO:0000313" key="1">
    <source>
        <dbReference type="EMBL" id="ELQ37034.1"/>
    </source>
</evidence>
<dbReference type="Proteomes" id="UP000011086">
    <property type="component" value="Unassembled WGS sequence"/>
</dbReference>
<reference evidence="1" key="1">
    <citation type="journal article" date="2012" name="PLoS Genet.">
        <title>Comparative analysis of the genomes of two field isolates of the rice blast fungus Magnaporthe oryzae.</title>
        <authorList>
            <person name="Xue M."/>
            <person name="Yang J."/>
            <person name="Li Z."/>
            <person name="Hu S."/>
            <person name="Yao N."/>
            <person name="Dean R.A."/>
            <person name="Zhao W."/>
            <person name="Shen M."/>
            <person name="Zhang H."/>
            <person name="Li C."/>
            <person name="Liu L."/>
            <person name="Cao L."/>
            <person name="Xu X."/>
            <person name="Xing Y."/>
            <person name="Hsiang T."/>
            <person name="Zhang Z."/>
            <person name="Xu J.R."/>
            <person name="Peng Y.L."/>
        </authorList>
    </citation>
    <scope>NUCLEOTIDE SEQUENCE</scope>
    <source>
        <strain evidence="1">Y34</strain>
    </source>
</reference>
<dbReference type="EMBL" id="JH794030">
    <property type="protein sequence ID" value="ELQ37034.1"/>
    <property type="molecule type" value="Genomic_DNA"/>
</dbReference>
<gene>
    <name evidence="1" type="ORF">OOU_Y34scaffold00619g6</name>
</gene>
<name>A0AA97NVL6_PYRO3</name>
<organism evidence="1">
    <name type="scientific">Pyricularia oryzae (strain Y34)</name>
    <name type="common">Rice blast fungus</name>
    <name type="synonym">Magnaporthe oryzae</name>
    <dbReference type="NCBI Taxonomy" id="1143189"/>
    <lineage>
        <taxon>Eukaryota</taxon>
        <taxon>Fungi</taxon>
        <taxon>Dikarya</taxon>
        <taxon>Ascomycota</taxon>
        <taxon>Pezizomycotina</taxon>
        <taxon>Sordariomycetes</taxon>
        <taxon>Sordariomycetidae</taxon>
        <taxon>Magnaporthales</taxon>
        <taxon>Pyriculariaceae</taxon>
        <taxon>Pyricularia</taxon>
    </lineage>
</organism>
<sequence length="130" mass="14089">MQGNPAGLVASTTFSLADNPAAVRIFLPNGTTCRTAEAAGKARLHGLQLVTFIAQLGGATGNHLRDQARPASSQQVGRAKIHVRIAATAEQLYSRVEVFCRLRREGFDTDLSSNRLTDMPNHHEPISLFH</sequence>
<accession>A0AA97NVL6</accession>